<evidence type="ECO:0000256" key="1">
    <source>
        <dbReference type="SAM" id="MobiDB-lite"/>
    </source>
</evidence>
<evidence type="ECO:0000313" key="2">
    <source>
        <dbReference type="EMBL" id="JAR90285.1"/>
    </source>
</evidence>
<protein>
    <submittedName>
        <fullName evidence="2">Putative secreted protein</fullName>
    </submittedName>
</protein>
<proteinExistence type="predicted"/>
<feature type="region of interest" description="Disordered" evidence="1">
    <location>
        <begin position="94"/>
        <end position="113"/>
    </location>
</feature>
<organism evidence="2">
    <name type="scientific">Ixodes ricinus</name>
    <name type="common">Common tick</name>
    <name type="synonym">Acarus ricinus</name>
    <dbReference type="NCBI Taxonomy" id="34613"/>
    <lineage>
        <taxon>Eukaryota</taxon>
        <taxon>Metazoa</taxon>
        <taxon>Ecdysozoa</taxon>
        <taxon>Arthropoda</taxon>
        <taxon>Chelicerata</taxon>
        <taxon>Arachnida</taxon>
        <taxon>Acari</taxon>
        <taxon>Parasitiformes</taxon>
        <taxon>Ixodida</taxon>
        <taxon>Ixodoidea</taxon>
        <taxon>Ixodidae</taxon>
        <taxon>Ixodinae</taxon>
        <taxon>Ixodes</taxon>
    </lineage>
</organism>
<feature type="compositionally biased region" description="Polar residues" evidence="1">
    <location>
        <begin position="94"/>
        <end position="103"/>
    </location>
</feature>
<dbReference type="EMBL" id="GEGO01005119">
    <property type="protein sequence ID" value="JAR90285.1"/>
    <property type="molecule type" value="Transcribed_RNA"/>
</dbReference>
<dbReference type="AlphaFoldDB" id="A0A147BIZ7"/>
<feature type="non-terminal residue" evidence="2">
    <location>
        <position position="204"/>
    </location>
</feature>
<feature type="compositionally biased region" description="Pro residues" evidence="1">
    <location>
        <begin position="104"/>
        <end position="113"/>
    </location>
</feature>
<name>A0A147BIZ7_IXORI</name>
<reference evidence="2" key="1">
    <citation type="journal article" date="2018" name="PLoS Negl. Trop. Dis.">
        <title>Sialome diversity of ticks revealed by RNAseq of single tick salivary glands.</title>
        <authorList>
            <person name="Perner J."/>
            <person name="Kropackova S."/>
            <person name="Kopacek P."/>
            <person name="Ribeiro J.M."/>
        </authorList>
    </citation>
    <scope>NUCLEOTIDE SEQUENCE</scope>
    <source>
        <strain evidence="2">Siblings of single egg batch collected in Ceske Budejovice</strain>
        <tissue evidence="2">Salivary glands</tissue>
    </source>
</reference>
<accession>A0A147BIZ7</accession>
<sequence length="204" mass="22612">MPWASASSASVAASCLTASGVLRPWAAWAGLRSAWRRSFICRTDTGYTCCRRSSWAAILFSRLLLCDRWSKLRADQMASGRNSERPLFLTPFSLPTSAKGPNTPRQPKPPYEPPLQKLRGNCGCGNKRMPEARYRVYIFTRTPTMARSVKTRASSCHFTVGKRGVIHGCGTTSQADCGDLSRWLARCRRSFVTGGRLRMRASGV</sequence>